<dbReference type="AlphaFoldDB" id="A0A939B4G5"/>
<comment type="caution">
    <text evidence="1">The sequence shown here is derived from an EMBL/GenBank/DDBJ whole genome shotgun (WGS) entry which is preliminary data.</text>
</comment>
<keyword evidence="2" id="KW-1185">Reference proteome</keyword>
<dbReference type="Proteomes" id="UP000764045">
    <property type="component" value="Unassembled WGS sequence"/>
</dbReference>
<name>A0A939B4G5_9BACT</name>
<reference evidence="1 2" key="1">
    <citation type="journal article" date="2021" name="Sci. Rep.">
        <title>The distribution of antibiotic resistance genes in chicken gut microbiota commensals.</title>
        <authorList>
            <person name="Juricova H."/>
            <person name="Matiasovicova J."/>
            <person name="Kubasova T."/>
            <person name="Cejkova D."/>
            <person name="Rychlik I."/>
        </authorList>
    </citation>
    <scope>NUCLEOTIDE SEQUENCE [LARGE SCALE GENOMIC DNA]</scope>
    <source>
        <strain evidence="1 2">An819</strain>
    </source>
</reference>
<evidence type="ECO:0000313" key="2">
    <source>
        <dbReference type="Proteomes" id="UP000764045"/>
    </source>
</evidence>
<dbReference type="RefSeq" id="WP_205108382.1">
    <property type="nucleotide sequence ID" value="NZ_JACJJL010000005.1"/>
</dbReference>
<organism evidence="1 2">
    <name type="scientific">Marseilla massiliensis</name>
    <dbReference type="NCBI Taxonomy" id="1841864"/>
    <lineage>
        <taxon>Bacteria</taxon>
        <taxon>Pseudomonadati</taxon>
        <taxon>Bacteroidota</taxon>
        <taxon>Bacteroidia</taxon>
        <taxon>Bacteroidales</taxon>
        <taxon>Prevotellaceae</taxon>
        <taxon>Marseilla</taxon>
    </lineage>
</organism>
<protein>
    <submittedName>
        <fullName evidence="1">Uncharacterized protein</fullName>
    </submittedName>
</protein>
<evidence type="ECO:0000313" key="1">
    <source>
        <dbReference type="EMBL" id="MBM6661047.1"/>
    </source>
</evidence>
<sequence>MASVVQKMPFRVVSGVFFRVFASGFCLRPLLSGFLAGGCNISPENRAFAALWHDGCADAILARLVVKIVRSKSEAEKQGSWLP</sequence>
<proteinExistence type="predicted"/>
<accession>A0A939B4G5</accession>
<gene>
    <name evidence="1" type="ORF">H6B30_04620</name>
</gene>
<dbReference type="EMBL" id="JACJJL010000005">
    <property type="protein sequence ID" value="MBM6661047.1"/>
    <property type="molecule type" value="Genomic_DNA"/>
</dbReference>